<accession>A0A2G5UMQ5</accession>
<dbReference type="EMBL" id="PDUG01000003">
    <property type="protein sequence ID" value="PIC40865.1"/>
    <property type="molecule type" value="Genomic_DNA"/>
</dbReference>
<sequence>MEGTFFHFSYVMESVQKIKETCPVKYLQSRITPDYLFQHLKSDFLMPLDYYADVVEHYNILYMDAHYRTISSQMQVYAARFLIQLGWVIQFFDKEKDDKLARAVIGVALFFVQPDGRKRGIEFLNQIMVEAMEVRRTWNGQPETAESLKGPLPGMAPYKRPTIEENAVRNVENPVTPEAYNDACDNCKFMLDKVMMLQGDIENSIRRVRDSDTLVQKVPQMKTETEMKQKQIDELKQKIEIRKQELPQADKKLYDLKERNHELSQQMEVSEQRMVELTEKRRVCRNRIEEVTKLNEELKQRLAELVQTQKQKENEANGSCETPMEIQEKQEKIEELKKKQQQLETIVELQAKKIEQNGLKIEDKIV</sequence>
<keyword evidence="1" id="KW-0175">Coiled coil</keyword>
<gene>
    <name evidence="2" type="primary">Cnig_chr_III.g8470</name>
    <name evidence="2" type="ORF">B9Z55_008470</name>
</gene>
<organism evidence="2 3">
    <name type="scientific">Caenorhabditis nigoni</name>
    <dbReference type="NCBI Taxonomy" id="1611254"/>
    <lineage>
        <taxon>Eukaryota</taxon>
        <taxon>Metazoa</taxon>
        <taxon>Ecdysozoa</taxon>
        <taxon>Nematoda</taxon>
        <taxon>Chromadorea</taxon>
        <taxon>Rhabditida</taxon>
        <taxon>Rhabditina</taxon>
        <taxon>Rhabditomorpha</taxon>
        <taxon>Rhabditoidea</taxon>
        <taxon>Rhabditidae</taxon>
        <taxon>Peloderinae</taxon>
        <taxon>Caenorhabditis</taxon>
    </lineage>
</organism>
<protein>
    <submittedName>
        <fullName evidence="2">Uncharacterized protein</fullName>
    </submittedName>
</protein>
<keyword evidence="3" id="KW-1185">Reference proteome</keyword>
<evidence type="ECO:0000313" key="3">
    <source>
        <dbReference type="Proteomes" id="UP000230233"/>
    </source>
</evidence>
<feature type="coiled-coil region" evidence="1">
    <location>
        <begin position="218"/>
        <end position="353"/>
    </location>
</feature>
<reference evidence="3" key="1">
    <citation type="submission" date="2017-10" db="EMBL/GenBank/DDBJ databases">
        <title>Rapid genome shrinkage in a self-fertile nematode reveals novel sperm competition proteins.</title>
        <authorList>
            <person name="Yin D."/>
            <person name="Schwarz E.M."/>
            <person name="Thomas C.G."/>
            <person name="Felde R.L."/>
            <person name="Korf I.F."/>
            <person name="Cutter A.D."/>
            <person name="Schartner C.M."/>
            <person name="Ralston E.J."/>
            <person name="Meyer B.J."/>
            <person name="Haag E.S."/>
        </authorList>
    </citation>
    <scope>NUCLEOTIDE SEQUENCE [LARGE SCALE GENOMIC DNA]</scope>
    <source>
        <strain evidence="3">JU1422</strain>
    </source>
</reference>
<proteinExistence type="predicted"/>
<dbReference type="AlphaFoldDB" id="A0A2G5UMQ5"/>
<evidence type="ECO:0000256" key="1">
    <source>
        <dbReference type="SAM" id="Coils"/>
    </source>
</evidence>
<evidence type="ECO:0000313" key="2">
    <source>
        <dbReference type="EMBL" id="PIC40865.1"/>
    </source>
</evidence>
<dbReference type="OrthoDB" id="10365894at2759"/>
<comment type="caution">
    <text evidence="2">The sequence shown here is derived from an EMBL/GenBank/DDBJ whole genome shotgun (WGS) entry which is preliminary data.</text>
</comment>
<dbReference type="STRING" id="1611254.A0A2G5UMQ5"/>
<name>A0A2G5UMQ5_9PELO</name>
<dbReference type="Proteomes" id="UP000230233">
    <property type="component" value="Chromosome III"/>
</dbReference>